<protein>
    <submittedName>
        <fullName evidence="2">Uncharacterized protein</fullName>
    </submittedName>
</protein>
<accession>A0AAV0LLK4</accession>
<feature type="compositionally biased region" description="Low complexity" evidence="1">
    <location>
        <begin position="29"/>
        <end position="44"/>
    </location>
</feature>
<name>A0AAV0LLK4_9ROSI</name>
<gene>
    <name evidence="2" type="ORF">LITE_LOCUS24284</name>
</gene>
<sequence length="74" mass="7849">MSKSSRAPSSKSTCTPASHGSSLVRFPLSGTSSASGTASTQPGSGRTGPPRRATGKQRGRTGRWWTRRARSWWG</sequence>
<feature type="region of interest" description="Disordered" evidence="1">
    <location>
        <begin position="1"/>
        <end position="74"/>
    </location>
</feature>
<dbReference type="AlphaFoldDB" id="A0AAV0LLK4"/>
<reference evidence="2" key="1">
    <citation type="submission" date="2022-08" db="EMBL/GenBank/DDBJ databases">
        <authorList>
            <person name="Gutierrez-Valencia J."/>
        </authorList>
    </citation>
    <scope>NUCLEOTIDE SEQUENCE</scope>
</reference>
<dbReference type="EMBL" id="CAMGYJ010000006">
    <property type="protein sequence ID" value="CAI0434460.1"/>
    <property type="molecule type" value="Genomic_DNA"/>
</dbReference>
<dbReference type="Proteomes" id="UP001154282">
    <property type="component" value="Unassembled WGS sequence"/>
</dbReference>
<feature type="compositionally biased region" description="Basic residues" evidence="1">
    <location>
        <begin position="53"/>
        <end position="74"/>
    </location>
</feature>
<feature type="compositionally biased region" description="Low complexity" evidence="1">
    <location>
        <begin position="1"/>
        <end position="12"/>
    </location>
</feature>
<organism evidence="2 3">
    <name type="scientific">Linum tenue</name>
    <dbReference type="NCBI Taxonomy" id="586396"/>
    <lineage>
        <taxon>Eukaryota</taxon>
        <taxon>Viridiplantae</taxon>
        <taxon>Streptophyta</taxon>
        <taxon>Embryophyta</taxon>
        <taxon>Tracheophyta</taxon>
        <taxon>Spermatophyta</taxon>
        <taxon>Magnoliopsida</taxon>
        <taxon>eudicotyledons</taxon>
        <taxon>Gunneridae</taxon>
        <taxon>Pentapetalae</taxon>
        <taxon>rosids</taxon>
        <taxon>fabids</taxon>
        <taxon>Malpighiales</taxon>
        <taxon>Linaceae</taxon>
        <taxon>Linum</taxon>
    </lineage>
</organism>
<comment type="caution">
    <text evidence="2">The sequence shown here is derived from an EMBL/GenBank/DDBJ whole genome shotgun (WGS) entry which is preliminary data.</text>
</comment>
<evidence type="ECO:0000313" key="2">
    <source>
        <dbReference type="EMBL" id="CAI0434460.1"/>
    </source>
</evidence>
<proteinExistence type="predicted"/>
<keyword evidence="3" id="KW-1185">Reference proteome</keyword>
<evidence type="ECO:0000256" key="1">
    <source>
        <dbReference type="SAM" id="MobiDB-lite"/>
    </source>
</evidence>
<evidence type="ECO:0000313" key="3">
    <source>
        <dbReference type="Proteomes" id="UP001154282"/>
    </source>
</evidence>